<dbReference type="KEGG" id="dce:O6P33_05090"/>
<evidence type="ECO:0000313" key="1">
    <source>
        <dbReference type="EMBL" id="WBE26208.1"/>
    </source>
</evidence>
<accession>A0AAE9VRR4</accession>
<organism evidence="1 2">
    <name type="scientific">Denitrificimonas caeni</name>
    <dbReference type="NCBI Taxonomy" id="521720"/>
    <lineage>
        <taxon>Bacteria</taxon>
        <taxon>Pseudomonadati</taxon>
        <taxon>Pseudomonadota</taxon>
        <taxon>Gammaproteobacteria</taxon>
        <taxon>Pseudomonadales</taxon>
        <taxon>Pseudomonadaceae</taxon>
        <taxon>Denitrificimonas</taxon>
    </lineage>
</organism>
<name>A0AAE9VRR4_9GAMM</name>
<dbReference type="Proteomes" id="UP001212189">
    <property type="component" value="Chromosome"/>
</dbReference>
<dbReference type="AlphaFoldDB" id="A0AAE9VRR4"/>
<proteinExistence type="predicted"/>
<gene>
    <name evidence="1" type="ORF">O6P33_05090</name>
</gene>
<reference evidence="1 2" key="1">
    <citation type="submission" date="2022-12" db="EMBL/GenBank/DDBJ databases">
        <title>Coexistence and Characterization of a Novel Tigecycline Resistance gene tet(X) variant and blaNDM-1 in a Pseudomonas caeni Isolate of Chicken Origin.</title>
        <authorList>
            <person name="Lu X."/>
            <person name="Zhang L."/>
            <person name="Li R."/>
            <person name="Wang Z."/>
        </authorList>
    </citation>
    <scope>NUCLEOTIDE SEQUENCE [LARGE SCALE GENOMIC DNA]</scope>
    <source>
        <strain evidence="1 2">CE14</strain>
    </source>
</reference>
<keyword evidence="2" id="KW-1185">Reference proteome</keyword>
<protein>
    <submittedName>
        <fullName evidence="1">Uncharacterized protein</fullName>
    </submittedName>
</protein>
<dbReference type="EMBL" id="CP114976">
    <property type="protein sequence ID" value="WBE26208.1"/>
    <property type="molecule type" value="Genomic_DNA"/>
</dbReference>
<sequence length="61" mass="6969">MNYVTNLQTIQKVNEYFGVGMTSEAMDGVAPELNPGWVHQWINTSPEVRHAQYLTDNNEQT</sequence>
<evidence type="ECO:0000313" key="2">
    <source>
        <dbReference type="Proteomes" id="UP001212189"/>
    </source>
</evidence>
<dbReference type="RefSeq" id="WP_269819134.1">
    <property type="nucleotide sequence ID" value="NZ_CP114976.1"/>
</dbReference>